<keyword evidence="1" id="KW-1133">Transmembrane helix</keyword>
<dbReference type="EMBL" id="MN740355">
    <property type="protein sequence ID" value="QHU02282.1"/>
    <property type="molecule type" value="Genomic_DNA"/>
</dbReference>
<name>A0A6C0J9G7_9ZZZZ</name>
<feature type="transmembrane region" description="Helical" evidence="1">
    <location>
        <begin position="183"/>
        <end position="201"/>
    </location>
</feature>
<evidence type="ECO:0000313" key="2">
    <source>
        <dbReference type="EMBL" id="QHU02282.1"/>
    </source>
</evidence>
<reference evidence="2" key="1">
    <citation type="journal article" date="2020" name="Nature">
        <title>Giant virus diversity and host interactions through global metagenomics.</title>
        <authorList>
            <person name="Schulz F."/>
            <person name="Roux S."/>
            <person name="Paez-Espino D."/>
            <person name="Jungbluth S."/>
            <person name="Walsh D.A."/>
            <person name="Denef V.J."/>
            <person name="McMahon K.D."/>
            <person name="Konstantinidis K.T."/>
            <person name="Eloe-Fadrosh E.A."/>
            <person name="Kyrpides N.C."/>
            <person name="Woyke T."/>
        </authorList>
    </citation>
    <scope>NUCLEOTIDE SEQUENCE</scope>
    <source>
        <strain evidence="2">GVMAG-M-3300025880-75</strain>
    </source>
</reference>
<feature type="transmembrane region" description="Helical" evidence="1">
    <location>
        <begin position="44"/>
        <end position="62"/>
    </location>
</feature>
<protein>
    <submittedName>
        <fullName evidence="2">Uncharacterized protein</fullName>
    </submittedName>
</protein>
<evidence type="ECO:0000256" key="1">
    <source>
        <dbReference type="SAM" id="Phobius"/>
    </source>
</evidence>
<proteinExistence type="predicted"/>
<keyword evidence="1" id="KW-0812">Transmembrane</keyword>
<sequence length="204" mass="24207">MTVLEVIKCINPMSIMDSCVSWMGFNTIHTFLNLKMERNMANNFTALFHACGSSIMALSYLLNGQDYYFFKKFSTGYFLYDTYHNVKYAKQPISSIYVYHHLASIYYIHQNPQIYKSAQLMFFAELSNIPSYFVYYYLKNSKNTKKIKFLKLLQFYMYTFIRLPVLSYYTYDLLKNTENKTPVYIILPVYFMGVVWAYALGKNL</sequence>
<dbReference type="AlphaFoldDB" id="A0A6C0J9G7"/>
<accession>A0A6C0J9G7</accession>
<feature type="transmembrane region" description="Helical" evidence="1">
    <location>
        <begin position="150"/>
        <end position="171"/>
    </location>
</feature>
<feature type="transmembrane region" description="Helical" evidence="1">
    <location>
        <begin position="120"/>
        <end position="138"/>
    </location>
</feature>
<organism evidence="2">
    <name type="scientific">viral metagenome</name>
    <dbReference type="NCBI Taxonomy" id="1070528"/>
    <lineage>
        <taxon>unclassified sequences</taxon>
        <taxon>metagenomes</taxon>
        <taxon>organismal metagenomes</taxon>
    </lineage>
</organism>
<keyword evidence="1" id="KW-0472">Membrane</keyword>